<dbReference type="GO" id="GO:0071555">
    <property type="term" value="P:cell wall organization"/>
    <property type="evidence" value="ECO:0007669"/>
    <property type="project" value="UniProtKB-KW"/>
</dbReference>
<keyword evidence="5" id="KW-0133">Cell shape</keyword>
<evidence type="ECO:0000256" key="2">
    <source>
        <dbReference type="ARBA" id="ARBA00022618"/>
    </source>
</evidence>
<evidence type="ECO:0000259" key="9">
    <source>
        <dbReference type="Pfam" id="PF01225"/>
    </source>
</evidence>
<comment type="caution">
    <text evidence="12">The sequence shown here is derived from an EMBL/GenBank/DDBJ whole genome shotgun (WGS) entry which is preliminary data.</text>
</comment>
<sequence>MKKAYFIGIAGRTMGALAKALKDLGWQVLGSDRKGIYPPMSIFLKENGLAYFEGYEEKNVPLDADLVVVGYSPLLIDANNPEYLMAKKLGLKVVSYPEVLKDLLIKENSIVVAGTYGKTTITLLISWILTCSGKNPCFMSGGISPDLKDGVKITDSAWSVVEGDEVPSLLKADPPKFMFYRPKYLVLTATKWDHPEIYGDEESYLSAFKKLIELLPEDGLLVYNPDSVNNDLVQTAKCPKVSYSLNNSSTDYYIKSYSHNDNKTSFELNKNDIASKTLLLGKTNLENICAAIATADQLKIDKKIINQAIASFRGVKIRLEYLGKLTGKYFYSDFAQHPEKVKGSLTALREHYPKNRIICIYDPSATGLKYRKILDWFEGVFDNADQIIIGKVGFLKSIAKEERVSGHDLVKAIYKTQKNVFYEPTDENILKWLIENSKEDNVIVFMSSGGLKFTSLIGKIIRNFKK</sequence>
<dbReference type="EMBL" id="PEZI01000044">
    <property type="protein sequence ID" value="PIS14535.1"/>
    <property type="molecule type" value="Genomic_DNA"/>
</dbReference>
<keyword evidence="6" id="KW-0573">Peptidoglycan synthesis</keyword>
<evidence type="ECO:0000259" key="10">
    <source>
        <dbReference type="Pfam" id="PF02875"/>
    </source>
</evidence>
<dbReference type="Pfam" id="PF01225">
    <property type="entry name" value="Mur_ligase"/>
    <property type="match status" value="1"/>
</dbReference>
<dbReference type="InterPro" id="IPR036615">
    <property type="entry name" value="Mur_ligase_C_dom_sf"/>
</dbReference>
<keyword evidence="1" id="KW-0436">Ligase</keyword>
<dbReference type="PANTHER" id="PTHR43445:SF5">
    <property type="entry name" value="UDP-N-ACETYLMURAMATE--L-ALANYL-GAMMA-D-GLUTAMYL-MESO-2,6-DIAMINOHEPTANDIOATE LIGASE"/>
    <property type="match status" value="1"/>
</dbReference>
<name>A0A2H0WPK4_9BACT</name>
<dbReference type="Gene3D" id="3.40.50.720">
    <property type="entry name" value="NAD(P)-binding Rossmann-like Domain"/>
    <property type="match status" value="1"/>
</dbReference>
<keyword evidence="8" id="KW-0961">Cell wall biogenesis/degradation</keyword>
<dbReference type="GO" id="GO:0051301">
    <property type="term" value="P:cell division"/>
    <property type="evidence" value="ECO:0007669"/>
    <property type="project" value="UniProtKB-KW"/>
</dbReference>
<evidence type="ECO:0000256" key="3">
    <source>
        <dbReference type="ARBA" id="ARBA00022741"/>
    </source>
</evidence>
<evidence type="ECO:0000256" key="4">
    <source>
        <dbReference type="ARBA" id="ARBA00022840"/>
    </source>
</evidence>
<dbReference type="GO" id="GO:0009252">
    <property type="term" value="P:peptidoglycan biosynthetic process"/>
    <property type="evidence" value="ECO:0007669"/>
    <property type="project" value="UniProtKB-KW"/>
</dbReference>
<evidence type="ECO:0000256" key="6">
    <source>
        <dbReference type="ARBA" id="ARBA00022984"/>
    </source>
</evidence>
<dbReference type="SUPFAM" id="SSF53244">
    <property type="entry name" value="MurD-like peptide ligases, peptide-binding domain"/>
    <property type="match status" value="1"/>
</dbReference>
<evidence type="ECO:0008006" key="14">
    <source>
        <dbReference type="Google" id="ProtNLM"/>
    </source>
</evidence>
<keyword evidence="7" id="KW-0131">Cell cycle</keyword>
<dbReference type="Gene3D" id="3.40.1190.10">
    <property type="entry name" value="Mur-like, catalytic domain"/>
    <property type="match status" value="1"/>
</dbReference>
<dbReference type="GO" id="GO:0016881">
    <property type="term" value="F:acid-amino acid ligase activity"/>
    <property type="evidence" value="ECO:0007669"/>
    <property type="project" value="InterPro"/>
</dbReference>
<feature type="domain" description="Mur ligase C-terminal" evidence="10">
    <location>
        <begin position="318"/>
        <end position="449"/>
    </location>
</feature>
<dbReference type="SUPFAM" id="SSF51984">
    <property type="entry name" value="MurCD N-terminal domain"/>
    <property type="match status" value="1"/>
</dbReference>
<dbReference type="InterPro" id="IPR013221">
    <property type="entry name" value="Mur_ligase_cen"/>
</dbReference>
<feature type="domain" description="Mur ligase central" evidence="11">
    <location>
        <begin position="180"/>
        <end position="295"/>
    </location>
</feature>
<dbReference type="GO" id="GO:0008360">
    <property type="term" value="P:regulation of cell shape"/>
    <property type="evidence" value="ECO:0007669"/>
    <property type="project" value="UniProtKB-KW"/>
</dbReference>
<dbReference type="PANTHER" id="PTHR43445">
    <property type="entry name" value="UDP-N-ACETYLMURAMATE--L-ALANINE LIGASE-RELATED"/>
    <property type="match status" value="1"/>
</dbReference>
<organism evidence="12 13">
    <name type="scientific">Candidatus Shapirobacteria bacterium CG09_land_8_20_14_0_10_39_12</name>
    <dbReference type="NCBI Taxonomy" id="1974885"/>
    <lineage>
        <taxon>Bacteria</taxon>
        <taxon>Candidatus Shapironibacteriota</taxon>
    </lineage>
</organism>
<keyword evidence="2" id="KW-0132">Cell division</keyword>
<reference evidence="13" key="1">
    <citation type="submission" date="2017-09" db="EMBL/GenBank/DDBJ databases">
        <title>Depth-based differentiation of microbial function through sediment-hosted aquifers and enrichment of novel symbionts in the deep terrestrial subsurface.</title>
        <authorList>
            <person name="Probst A.J."/>
            <person name="Ladd B."/>
            <person name="Jarett J.K."/>
            <person name="Geller-Mcgrath D.E."/>
            <person name="Sieber C.M.K."/>
            <person name="Emerson J.B."/>
            <person name="Anantharaman K."/>
            <person name="Thomas B.C."/>
            <person name="Malmstrom R."/>
            <person name="Stieglmeier M."/>
            <person name="Klingl A."/>
            <person name="Woyke T."/>
            <person name="Ryan C.M."/>
            <person name="Banfield J.F."/>
        </authorList>
    </citation>
    <scope>NUCLEOTIDE SEQUENCE [LARGE SCALE GENOMIC DNA]</scope>
</reference>
<dbReference type="InterPro" id="IPR004101">
    <property type="entry name" value="Mur_ligase_C"/>
</dbReference>
<proteinExistence type="predicted"/>
<dbReference type="Pfam" id="PF02875">
    <property type="entry name" value="Mur_ligase_C"/>
    <property type="match status" value="1"/>
</dbReference>
<dbReference type="GO" id="GO:0005524">
    <property type="term" value="F:ATP binding"/>
    <property type="evidence" value="ECO:0007669"/>
    <property type="project" value="UniProtKB-KW"/>
</dbReference>
<dbReference type="InterPro" id="IPR036565">
    <property type="entry name" value="Mur-like_cat_sf"/>
</dbReference>
<dbReference type="AlphaFoldDB" id="A0A2H0WPK4"/>
<gene>
    <name evidence="12" type="ORF">COT64_02155</name>
</gene>
<evidence type="ECO:0000256" key="5">
    <source>
        <dbReference type="ARBA" id="ARBA00022960"/>
    </source>
</evidence>
<evidence type="ECO:0000313" key="13">
    <source>
        <dbReference type="Proteomes" id="UP000230775"/>
    </source>
</evidence>
<dbReference type="InterPro" id="IPR000713">
    <property type="entry name" value="Mur_ligase_N"/>
</dbReference>
<evidence type="ECO:0000259" key="11">
    <source>
        <dbReference type="Pfam" id="PF08245"/>
    </source>
</evidence>
<keyword evidence="4" id="KW-0067">ATP-binding</keyword>
<evidence type="ECO:0000256" key="8">
    <source>
        <dbReference type="ARBA" id="ARBA00023316"/>
    </source>
</evidence>
<evidence type="ECO:0000256" key="7">
    <source>
        <dbReference type="ARBA" id="ARBA00023306"/>
    </source>
</evidence>
<dbReference type="Gene3D" id="3.90.190.20">
    <property type="entry name" value="Mur ligase, C-terminal domain"/>
    <property type="match status" value="1"/>
</dbReference>
<keyword evidence="3" id="KW-0547">Nucleotide-binding</keyword>
<evidence type="ECO:0000313" key="12">
    <source>
        <dbReference type="EMBL" id="PIS14535.1"/>
    </source>
</evidence>
<dbReference type="Proteomes" id="UP000230775">
    <property type="component" value="Unassembled WGS sequence"/>
</dbReference>
<dbReference type="InterPro" id="IPR050061">
    <property type="entry name" value="MurCDEF_pg_biosynth"/>
</dbReference>
<dbReference type="SUPFAM" id="SSF53623">
    <property type="entry name" value="MurD-like peptide ligases, catalytic domain"/>
    <property type="match status" value="1"/>
</dbReference>
<protein>
    <recommendedName>
        <fullName evidence="14">UDP-N-acetylmuramate:L-alanyl-gamma-D-glutamyl-meso-diaminopimelate ligase</fullName>
    </recommendedName>
</protein>
<dbReference type="Pfam" id="PF08245">
    <property type="entry name" value="Mur_ligase_M"/>
    <property type="match status" value="1"/>
</dbReference>
<evidence type="ECO:0000256" key="1">
    <source>
        <dbReference type="ARBA" id="ARBA00022598"/>
    </source>
</evidence>
<feature type="domain" description="Mur ligase N-terminal catalytic" evidence="9">
    <location>
        <begin position="5"/>
        <end position="104"/>
    </location>
</feature>
<accession>A0A2H0WPK4</accession>